<comment type="caution">
    <text evidence="1">The sequence shown here is derived from an EMBL/GenBank/DDBJ whole genome shotgun (WGS) entry which is preliminary data.</text>
</comment>
<dbReference type="EMBL" id="LAZR01065561">
    <property type="protein sequence ID" value="KKK55305.1"/>
    <property type="molecule type" value="Genomic_DNA"/>
</dbReference>
<dbReference type="InterPro" id="IPR012337">
    <property type="entry name" value="RNaseH-like_sf"/>
</dbReference>
<dbReference type="GO" id="GO:0003676">
    <property type="term" value="F:nucleic acid binding"/>
    <property type="evidence" value="ECO:0007669"/>
    <property type="project" value="InterPro"/>
</dbReference>
<gene>
    <name evidence="1" type="ORF">LCGC14_3075880</name>
</gene>
<evidence type="ECO:0000313" key="1">
    <source>
        <dbReference type="EMBL" id="KKK55305.1"/>
    </source>
</evidence>
<reference evidence="1" key="1">
    <citation type="journal article" date="2015" name="Nature">
        <title>Complex archaea that bridge the gap between prokaryotes and eukaryotes.</title>
        <authorList>
            <person name="Spang A."/>
            <person name="Saw J.H."/>
            <person name="Jorgensen S.L."/>
            <person name="Zaremba-Niedzwiedzka K."/>
            <person name="Martijn J."/>
            <person name="Lind A.E."/>
            <person name="van Eijk R."/>
            <person name="Schleper C."/>
            <person name="Guy L."/>
            <person name="Ettema T.J."/>
        </authorList>
    </citation>
    <scope>NUCLEOTIDE SEQUENCE</scope>
</reference>
<accession>A0A0F8X359</accession>
<feature type="non-terminal residue" evidence="1">
    <location>
        <position position="1"/>
    </location>
</feature>
<feature type="non-terminal residue" evidence="1">
    <location>
        <position position="350"/>
    </location>
</feature>
<dbReference type="SUPFAM" id="SSF52141">
    <property type="entry name" value="Uracil-DNA glycosylase-like"/>
    <property type="match status" value="1"/>
</dbReference>
<organism evidence="1">
    <name type="scientific">marine sediment metagenome</name>
    <dbReference type="NCBI Taxonomy" id="412755"/>
    <lineage>
        <taxon>unclassified sequences</taxon>
        <taxon>metagenomes</taxon>
        <taxon>ecological metagenomes</taxon>
    </lineage>
</organism>
<evidence type="ECO:0008006" key="2">
    <source>
        <dbReference type="Google" id="ProtNLM"/>
    </source>
</evidence>
<name>A0A0F8X359_9ZZZZ</name>
<proteinExistence type="predicted"/>
<dbReference type="AlphaFoldDB" id="A0A0F8X359"/>
<protein>
    <recommendedName>
        <fullName evidence="2">3'-5' exonuclease domain-containing protein</fullName>
    </recommendedName>
</protein>
<dbReference type="Gene3D" id="3.40.470.10">
    <property type="entry name" value="Uracil-DNA glycosylase-like domain"/>
    <property type="match status" value="1"/>
</dbReference>
<sequence length="350" mass="39549">DNTLRCLPPKNKQGEAYPVGTDKLQAEMHCRQYDRTIPASVPIMLVGSKALGQRLGLTGISDWHGHVTLQAGQLVSCTFHPSAVMRQPNLLPVAIREHYNLLTAHANPSILKHPTVVKGLLLHQPGPMVFDLEWDRKTKEITCIGVAYESAKAYSTYSVTDGRGLLANRLSDSRLLIGHNIIDADFGILARYPSNYKPAAVFDTKVVGHLIHAHLANLSLLGLRSLVSYYRPTTGWKEDKGNLLEYNGRDCAYNYYLYEQLCNDLDTTGQWHLVHKQQRLARLAVLMRERGVDVDLRAVKSYHREWQGNKQLLKDDFPFNPNSPKQVIEFFRGEGITLRDTKEVTIKRQA</sequence>
<dbReference type="InterPro" id="IPR036895">
    <property type="entry name" value="Uracil-DNA_glycosylase-like_sf"/>
</dbReference>
<dbReference type="InterPro" id="IPR036397">
    <property type="entry name" value="RNaseH_sf"/>
</dbReference>
<dbReference type="Gene3D" id="3.30.420.10">
    <property type="entry name" value="Ribonuclease H-like superfamily/Ribonuclease H"/>
    <property type="match status" value="1"/>
</dbReference>
<dbReference type="SUPFAM" id="SSF53098">
    <property type="entry name" value="Ribonuclease H-like"/>
    <property type="match status" value="1"/>
</dbReference>